<protein>
    <submittedName>
        <fullName evidence="1">Uncharacterized protein</fullName>
    </submittedName>
</protein>
<sequence>MTDTRIQTYKAFLQSPQATHLSGNARVTYITSGQAFDGPDAIISNAILNARHLKKSEEIISTHVGSDSIVLETVTTIEFVHGTGSYVTGLDKNFVVDNTVVLPIIHVVILDGDKIKSVRLYWDQGTMLKQLNIIGSRGNVWPIVGGSDQGKLVISDSVPSISPVPVVEKSESFSTRKPFDISQLEPEVAVVLPRPASIAPAAPCKPEPRAFQDMIDSQDGPIPPSPRRQGKAPETHNIFDEKNQLSLPARLMKGPAPASQNVSTPDHVRAQRFNAKNFEPHFKFGTPDQKPSPYSKTRANMHPQPDEPKWDYNAEKHVDESQVPGNGRRDMDTNFELSDASPAPAQRFNGIKIAGNGMGSRGRAQWSLNMSADDDGTVQPKPEGNVRKDLISSFQLTDSSPSQKEDQSGRFNGIRIAGNGMGGRGKPQWSWDMADDDQEVKSGAPTTTVSSTKPAPLEPQTNTGNIRKDLASNVGFSGSAQSQKHAQGGRFNGIKIAGNGMGGRGKPQWSWDISTEEEEPAEKSISVLQKQVESSAPKYQGRLASHRQFVPSWSFGNDESDKEN</sequence>
<proteinExistence type="predicted"/>
<gene>
    <name evidence="1" type="ORF">V1517DRAFT_314823</name>
</gene>
<organism evidence="1 2">
    <name type="scientific">Lipomyces orientalis</name>
    <dbReference type="NCBI Taxonomy" id="1233043"/>
    <lineage>
        <taxon>Eukaryota</taxon>
        <taxon>Fungi</taxon>
        <taxon>Dikarya</taxon>
        <taxon>Ascomycota</taxon>
        <taxon>Saccharomycotina</taxon>
        <taxon>Lipomycetes</taxon>
        <taxon>Lipomycetales</taxon>
        <taxon>Lipomycetaceae</taxon>
        <taxon>Lipomyces</taxon>
    </lineage>
</organism>
<accession>A0ACC3TXD0</accession>
<dbReference type="Proteomes" id="UP001489719">
    <property type="component" value="Unassembled WGS sequence"/>
</dbReference>
<reference evidence="2" key="1">
    <citation type="journal article" date="2024" name="Front. Bioeng. Biotechnol.">
        <title>Genome-scale model development and genomic sequencing of the oleaginous clade Lipomyces.</title>
        <authorList>
            <person name="Czajka J.J."/>
            <person name="Han Y."/>
            <person name="Kim J."/>
            <person name="Mondo S.J."/>
            <person name="Hofstad B.A."/>
            <person name="Robles A."/>
            <person name="Haridas S."/>
            <person name="Riley R."/>
            <person name="LaButti K."/>
            <person name="Pangilinan J."/>
            <person name="Andreopoulos W."/>
            <person name="Lipzen A."/>
            <person name="Yan J."/>
            <person name="Wang M."/>
            <person name="Ng V."/>
            <person name="Grigoriev I.V."/>
            <person name="Spatafora J.W."/>
            <person name="Magnuson J.K."/>
            <person name="Baker S.E."/>
            <person name="Pomraning K.R."/>
        </authorList>
    </citation>
    <scope>NUCLEOTIDE SEQUENCE [LARGE SCALE GENOMIC DNA]</scope>
    <source>
        <strain evidence="2">CBS 10300</strain>
    </source>
</reference>
<name>A0ACC3TXD0_9ASCO</name>
<dbReference type="EMBL" id="MU970041">
    <property type="protein sequence ID" value="KAK9325410.1"/>
    <property type="molecule type" value="Genomic_DNA"/>
</dbReference>
<keyword evidence="2" id="KW-1185">Reference proteome</keyword>
<comment type="caution">
    <text evidence="1">The sequence shown here is derived from an EMBL/GenBank/DDBJ whole genome shotgun (WGS) entry which is preliminary data.</text>
</comment>
<evidence type="ECO:0000313" key="2">
    <source>
        <dbReference type="Proteomes" id="UP001489719"/>
    </source>
</evidence>
<evidence type="ECO:0000313" key="1">
    <source>
        <dbReference type="EMBL" id="KAK9325410.1"/>
    </source>
</evidence>